<evidence type="ECO:0000313" key="1">
    <source>
        <dbReference type="EMBL" id="VDM77728.1"/>
    </source>
</evidence>
<dbReference type="EMBL" id="UYYB01099962">
    <property type="protein sequence ID" value="VDM77728.1"/>
    <property type="molecule type" value="Genomic_DNA"/>
</dbReference>
<reference evidence="1 2" key="1">
    <citation type="submission" date="2018-11" db="EMBL/GenBank/DDBJ databases">
        <authorList>
            <consortium name="Pathogen Informatics"/>
        </authorList>
    </citation>
    <scope>NUCLEOTIDE SEQUENCE [LARGE SCALE GENOMIC DNA]</scope>
</reference>
<dbReference type="SUPFAM" id="SSF55729">
    <property type="entry name" value="Acyl-CoA N-acyltransferases (Nat)"/>
    <property type="match status" value="1"/>
</dbReference>
<evidence type="ECO:0008006" key="3">
    <source>
        <dbReference type="Google" id="ProtNLM"/>
    </source>
</evidence>
<dbReference type="Gene3D" id="3.40.630.30">
    <property type="match status" value="1"/>
</dbReference>
<keyword evidence="2" id="KW-1185">Reference proteome</keyword>
<dbReference type="OrthoDB" id="5799199at2759"/>
<gene>
    <name evidence="1" type="ORF">SVUK_LOCUS12726</name>
</gene>
<name>A0A3P7LET9_STRVU</name>
<sequence>MEKIRFVPATKDHVDEIQEFLHTQFGMNEPITTSIKATRDDVFDIFHDGAVNGTNNKYSTLVYHENRLVGLCLCSMCPSESVDGPLPAEIDVKNHDFAQDILKGPYKQHKANQIIILVHFLEDTLKRLLRKNKVMKMDFLSVHKDYMGYVNITDFVEAL</sequence>
<evidence type="ECO:0000313" key="2">
    <source>
        <dbReference type="Proteomes" id="UP000270094"/>
    </source>
</evidence>
<dbReference type="AlphaFoldDB" id="A0A3P7LET9"/>
<dbReference type="Proteomes" id="UP000270094">
    <property type="component" value="Unassembled WGS sequence"/>
</dbReference>
<organism evidence="1 2">
    <name type="scientific">Strongylus vulgaris</name>
    <name type="common">Blood worm</name>
    <dbReference type="NCBI Taxonomy" id="40348"/>
    <lineage>
        <taxon>Eukaryota</taxon>
        <taxon>Metazoa</taxon>
        <taxon>Ecdysozoa</taxon>
        <taxon>Nematoda</taxon>
        <taxon>Chromadorea</taxon>
        <taxon>Rhabditida</taxon>
        <taxon>Rhabditina</taxon>
        <taxon>Rhabditomorpha</taxon>
        <taxon>Strongyloidea</taxon>
        <taxon>Strongylidae</taxon>
        <taxon>Strongylus</taxon>
    </lineage>
</organism>
<accession>A0A3P7LET9</accession>
<protein>
    <recommendedName>
        <fullName evidence="3">N-acetyltransferase domain-containing protein</fullName>
    </recommendedName>
</protein>
<proteinExistence type="predicted"/>
<dbReference type="InterPro" id="IPR016181">
    <property type="entry name" value="Acyl_CoA_acyltransferase"/>
</dbReference>